<dbReference type="Gene3D" id="1.10.10.10">
    <property type="entry name" value="Winged helix-like DNA-binding domain superfamily/Winged helix DNA-binding domain"/>
    <property type="match status" value="1"/>
</dbReference>
<keyword evidence="7" id="KW-0347">Helicase</keyword>
<evidence type="ECO:0000256" key="1">
    <source>
        <dbReference type="ARBA" id="ARBA00022741"/>
    </source>
</evidence>
<dbReference type="GO" id="GO:0009378">
    <property type="term" value="F:four-way junction helicase activity"/>
    <property type="evidence" value="ECO:0007669"/>
    <property type="project" value="InterPro"/>
</dbReference>
<dbReference type="InterPro" id="IPR027417">
    <property type="entry name" value="P-loop_NTPase"/>
</dbReference>
<keyword evidence="2" id="KW-0067">ATP-binding</keyword>
<evidence type="ECO:0000313" key="8">
    <source>
        <dbReference type="Proteomes" id="UP001431776"/>
    </source>
</evidence>
<dbReference type="RefSeq" id="WP_349245871.1">
    <property type="nucleotide sequence ID" value="NZ_JASCXX010000020.1"/>
</dbReference>
<dbReference type="SUPFAM" id="SSF46785">
    <property type="entry name" value="Winged helix' DNA-binding domain"/>
    <property type="match status" value="1"/>
</dbReference>
<keyword evidence="3" id="KW-0238">DNA-binding</keyword>
<reference evidence="7" key="1">
    <citation type="submission" date="2023-05" db="EMBL/GenBank/DDBJ databases">
        <title>Anaerotaeda fermentans gen. nov., sp. nov., a novel anaerobic planctomycete of the new family within the order Sedimentisphaerales isolated from Taman Peninsula, Russia.</title>
        <authorList>
            <person name="Khomyakova M.A."/>
            <person name="Merkel A.Y."/>
            <person name="Slobodkin A.I."/>
        </authorList>
    </citation>
    <scope>NUCLEOTIDE SEQUENCE</scope>
    <source>
        <strain evidence="7">M17dextr</strain>
    </source>
</reference>
<evidence type="ECO:0000313" key="7">
    <source>
        <dbReference type="EMBL" id="MDI6450460.1"/>
    </source>
</evidence>
<evidence type="ECO:0000256" key="2">
    <source>
        <dbReference type="ARBA" id="ARBA00022840"/>
    </source>
</evidence>
<dbReference type="GO" id="GO:0005524">
    <property type="term" value="F:ATP binding"/>
    <property type="evidence" value="ECO:0007669"/>
    <property type="project" value="UniProtKB-KW"/>
</dbReference>
<dbReference type="Pfam" id="PF05496">
    <property type="entry name" value="RuvB_N"/>
    <property type="match status" value="1"/>
</dbReference>
<name>A0AAW6U0M6_9BACT</name>
<evidence type="ECO:0000256" key="3">
    <source>
        <dbReference type="ARBA" id="ARBA00023125"/>
    </source>
</evidence>
<dbReference type="GO" id="GO:0006310">
    <property type="term" value="P:DNA recombination"/>
    <property type="evidence" value="ECO:0007669"/>
    <property type="project" value="InterPro"/>
</dbReference>
<dbReference type="Pfam" id="PF05491">
    <property type="entry name" value="WHD_RuvB"/>
    <property type="match status" value="1"/>
</dbReference>
<dbReference type="PANTHER" id="PTHR42848">
    <property type="match status" value="1"/>
</dbReference>
<dbReference type="PANTHER" id="PTHR42848:SF1">
    <property type="entry name" value="HOLLIDAY JUNCTION BRANCH MIGRATION COMPLEX SUBUNIT RUVB"/>
    <property type="match status" value="1"/>
</dbReference>
<organism evidence="7 8">
    <name type="scientific">Anaerobaca lacustris</name>
    <dbReference type="NCBI Taxonomy" id="3044600"/>
    <lineage>
        <taxon>Bacteria</taxon>
        <taxon>Pseudomonadati</taxon>
        <taxon>Planctomycetota</taxon>
        <taxon>Phycisphaerae</taxon>
        <taxon>Sedimentisphaerales</taxon>
        <taxon>Anaerobacaceae</taxon>
        <taxon>Anaerobaca</taxon>
    </lineage>
</organism>
<evidence type="ECO:0000259" key="5">
    <source>
        <dbReference type="Pfam" id="PF05491"/>
    </source>
</evidence>
<dbReference type="InterPro" id="IPR008823">
    <property type="entry name" value="RuvB_wg_C"/>
</dbReference>
<accession>A0AAW6U0M6</accession>
<comment type="caution">
    <text evidence="7">The sequence shown here is derived from an EMBL/GenBank/DDBJ whole genome shotgun (WGS) entry which is preliminary data.</text>
</comment>
<dbReference type="GO" id="GO:0006281">
    <property type="term" value="P:DNA repair"/>
    <property type="evidence" value="ECO:0007669"/>
    <property type="project" value="InterPro"/>
</dbReference>
<dbReference type="AlphaFoldDB" id="A0AAW6U0M6"/>
<feature type="domain" description="RuvB winged helix C-terminal" evidence="5">
    <location>
        <begin position="226"/>
        <end position="294"/>
    </location>
</feature>
<dbReference type="SUPFAM" id="SSF52540">
    <property type="entry name" value="P-loop containing nucleoside triphosphate hydrolases"/>
    <property type="match status" value="1"/>
</dbReference>
<dbReference type="InterPro" id="IPR004605">
    <property type="entry name" value="DNA_helicase_Holl-junc_RuvB"/>
</dbReference>
<keyword evidence="1" id="KW-0547">Nucleotide-binding</keyword>
<proteinExistence type="predicted"/>
<dbReference type="InterPro" id="IPR008824">
    <property type="entry name" value="RuvB-like_N"/>
</dbReference>
<keyword evidence="7" id="KW-0378">Hydrolase</keyword>
<feature type="region of interest" description="Disordered" evidence="4">
    <location>
        <begin position="46"/>
        <end position="71"/>
    </location>
</feature>
<dbReference type="Proteomes" id="UP001431776">
    <property type="component" value="Unassembled WGS sequence"/>
</dbReference>
<feature type="compositionally biased region" description="Basic and acidic residues" evidence="4">
    <location>
        <begin position="46"/>
        <end position="59"/>
    </location>
</feature>
<evidence type="ECO:0000259" key="6">
    <source>
        <dbReference type="Pfam" id="PF05496"/>
    </source>
</evidence>
<evidence type="ECO:0000256" key="4">
    <source>
        <dbReference type="SAM" id="MobiDB-lite"/>
    </source>
</evidence>
<protein>
    <submittedName>
        <fullName evidence="7">Holliday junction DNA helicase RuvB C-terminal domain-containing protein</fullName>
    </submittedName>
</protein>
<dbReference type="InterPro" id="IPR036390">
    <property type="entry name" value="WH_DNA-bd_sf"/>
</dbReference>
<keyword evidence="8" id="KW-1185">Reference proteome</keyword>
<dbReference type="EMBL" id="JASCXX010000020">
    <property type="protein sequence ID" value="MDI6450460.1"/>
    <property type="molecule type" value="Genomic_DNA"/>
</dbReference>
<dbReference type="Gene3D" id="3.40.50.300">
    <property type="entry name" value="P-loop containing nucleotide triphosphate hydrolases"/>
    <property type="match status" value="1"/>
</dbReference>
<dbReference type="GO" id="GO:0003677">
    <property type="term" value="F:DNA binding"/>
    <property type="evidence" value="ECO:0007669"/>
    <property type="project" value="UniProtKB-KW"/>
</dbReference>
<gene>
    <name evidence="7" type="ORF">QJ522_15475</name>
</gene>
<sequence>MPLGENARSQGTHRVRATAKADLPFIDERLRLAVPVHHDPKLRTVVHDGARRRPDDESGRTLGYPNGDGTSGPGTTIFIDEAQGLNSEAQYVLLTALSEGIVRVPGFVASGHRYAMRLAPFTMILATTHEYLLQEALRDRMRIHCRFDYYSVEDLVEVVRQRAVALRWQYESDEVLQMIARRAKAMPRQALHRNLQTCWEVAVSHDRNIITLVDAQEAFHHMEIDELGLDETDRRYLSILARGGPAPLGTLSAKLGLPPLTVQGVIEPYLIREDLITKGKSSTRILTDKGRGHIETTAWLIR</sequence>
<dbReference type="InterPro" id="IPR036388">
    <property type="entry name" value="WH-like_DNA-bd_sf"/>
</dbReference>
<dbReference type="Gene3D" id="1.10.8.60">
    <property type="match status" value="1"/>
</dbReference>
<feature type="domain" description="RuvB-like AAA+ ATPase" evidence="6">
    <location>
        <begin position="75"/>
        <end position="146"/>
    </location>
</feature>